<accession>A0A2Z7BMS9</accession>
<dbReference type="InterPro" id="IPR040220">
    <property type="entry name" value="DD11"/>
</dbReference>
<reference evidence="4 5" key="1">
    <citation type="journal article" date="2015" name="Proc. Natl. Acad. Sci. U.S.A.">
        <title>The resurrection genome of Boea hygrometrica: A blueprint for survival of dehydration.</title>
        <authorList>
            <person name="Xiao L."/>
            <person name="Yang G."/>
            <person name="Zhang L."/>
            <person name="Yang X."/>
            <person name="Zhao S."/>
            <person name="Ji Z."/>
            <person name="Zhou Q."/>
            <person name="Hu M."/>
            <person name="Wang Y."/>
            <person name="Chen M."/>
            <person name="Xu Y."/>
            <person name="Jin H."/>
            <person name="Xiao X."/>
            <person name="Hu G."/>
            <person name="Bao F."/>
            <person name="Hu Y."/>
            <person name="Wan P."/>
            <person name="Li L."/>
            <person name="Deng X."/>
            <person name="Kuang T."/>
            <person name="Xiang C."/>
            <person name="Zhu J.K."/>
            <person name="Oliver M.J."/>
            <person name="He Y."/>
        </authorList>
    </citation>
    <scope>NUCLEOTIDE SEQUENCE [LARGE SCALE GENOMIC DNA]</scope>
    <source>
        <strain evidence="5">cv. XS01</strain>
    </source>
</reference>
<evidence type="ECO:0000256" key="2">
    <source>
        <dbReference type="SAM" id="SignalP"/>
    </source>
</evidence>
<dbReference type="EMBL" id="KV005015">
    <property type="protein sequence ID" value="KZV34898.1"/>
    <property type="molecule type" value="Genomic_DNA"/>
</dbReference>
<dbReference type="Pfam" id="PF05617">
    <property type="entry name" value="Prolamin_like"/>
    <property type="match status" value="1"/>
</dbReference>
<organism evidence="4 5">
    <name type="scientific">Dorcoceras hygrometricum</name>
    <dbReference type="NCBI Taxonomy" id="472368"/>
    <lineage>
        <taxon>Eukaryota</taxon>
        <taxon>Viridiplantae</taxon>
        <taxon>Streptophyta</taxon>
        <taxon>Embryophyta</taxon>
        <taxon>Tracheophyta</taxon>
        <taxon>Spermatophyta</taxon>
        <taxon>Magnoliopsida</taxon>
        <taxon>eudicotyledons</taxon>
        <taxon>Gunneridae</taxon>
        <taxon>Pentapetalae</taxon>
        <taxon>asterids</taxon>
        <taxon>lamiids</taxon>
        <taxon>Lamiales</taxon>
        <taxon>Gesneriaceae</taxon>
        <taxon>Didymocarpoideae</taxon>
        <taxon>Trichosporeae</taxon>
        <taxon>Loxocarpinae</taxon>
        <taxon>Dorcoceras</taxon>
    </lineage>
</organism>
<sequence>MEGFKLPSALAAITLLILSAFLASPEAAASGPSTVTVDVTNLPAAAPSDEISAEPFPGFYDMSRRCISRLTDECGKQVLSRLFNPESKVGQSCCLKLVAMGPECHSGLMTALFMLPDLTEQNKNEMAIIDKRIWSECLVASSGWRT</sequence>
<name>A0A2Z7BMS9_9LAMI</name>
<protein>
    <recommendedName>
        <fullName evidence="3">Prolamin-like domain-containing protein</fullName>
    </recommendedName>
</protein>
<dbReference type="PANTHER" id="PTHR31207:SF35">
    <property type="entry name" value="PROLAMIN-LIKE DOMAIN-CONTAINING PROTEIN"/>
    <property type="match status" value="1"/>
</dbReference>
<evidence type="ECO:0000259" key="3">
    <source>
        <dbReference type="Pfam" id="PF05617"/>
    </source>
</evidence>
<feature type="domain" description="Prolamin-like" evidence="3">
    <location>
        <begin position="66"/>
        <end position="137"/>
    </location>
</feature>
<dbReference type="AlphaFoldDB" id="A0A2Z7BMS9"/>
<feature type="signal peptide" evidence="2">
    <location>
        <begin position="1"/>
        <end position="29"/>
    </location>
</feature>
<proteinExistence type="predicted"/>
<feature type="chain" id="PRO_5016237912" description="Prolamin-like domain-containing protein" evidence="2">
    <location>
        <begin position="30"/>
        <end position="146"/>
    </location>
</feature>
<keyword evidence="1 2" id="KW-0732">Signal</keyword>
<evidence type="ECO:0000256" key="1">
    <source>
        <dbReference type="ARBA" id="ARBA00022729"/>
    </source>
</evidence>
<evidence type="ECO:0000313" key="4">
    <source>
        <dbReference type="EMBL" id="KZV34898.1"/>
    </source>
</evidence>
<dbReference type="Proteomes" id="UP000250235">
    <property type="component" value="Unassembled WGS sequence"/>
</dbReference>
<dbReference type="PANTHER" id="PTHR31207">
    <property type="entry name" value="ECA1 GAMETOGENESIS FAMILY PROTEIN (DUF784)-RELATED-RELATED"/>
    <property type="match status" value="1"/>
</dbReference>
<evidence type="ECO:0000313" key="5">
    <source>
        <dbReference type="Proteomes" id="UP000250235"/>
    </source>
</evidence>
<dbReference type="InterPro" id="IPR008502">
    <property type="entry name" value="Prolamin-like"/>
</dbReference>
<keyword evidence="5" id="KW-1185">Reference proteome</keyword>
<gene>
    <name evidence="4" type="ORF">F511_04872</name>
</gene>